<dbReference type="RefSeq" id="WP_214786488.1">
    <property type="nucleotide sequence ID" value="NZ_JANIEL010000052.1"/>
</dbReference>
<keyword evidence="6 10" id="KW-0808">Transferase</keyword>
<evidence type="ECO:0000256" key="9">
    <source>
        <dbReference type="ARBA" id="ARBA00023277"/>
    </source>
</evidence>
<evidence type="ECO:0000259" key="12">
    <source>
        <dbReference type="Pfam" id="PF02744"/>
    </source>
</evidence>
<keyword evidence="14" id="KW-1185">Reference proteome</keyword>
<organism evidence="13 14">
    <name type="scientific">Exiguobacterium aestuarii</name>
    <dbReference type="NCBI Taxonomy" id="273527"/>
    <lineage>
        <taxon>Bacteria</taxon>
        <taxon>Bacillati</taxon>
        <taxon>Bacillota</taxon>
        <taxon>Bacilli</taxon>
        <taxon>Bacillales</taxon>
        <taxon>Bacillales Family XII. Incertae Sedis</taxon>
        <taxon>Exiguobacterium</taxon>
    </lineage>
</organism>
<comment type="pathway">
    <text evidence="3 10">Carbohydrate metabolism; galactose metabolism.</text>
</comment>
<dbReference type="PANTHER" id="PTHR39191:SF1">
    <property type="entry name" value="DUF4922 DOMAIN-CONTAINING PROTEIN"/>
    <property type="match status" value="1"/>
</dbReference>
<keyword evidence="8 10" id="KW-0299">Galactose metabolism</keyword>
<evidence type="ECO:0000259" key="11">
    <source>
        <dbReference type="Pfam" id="PF01087"/>
    </source>
</evidence>
<dbReference type="PROSITE" id="PS01163">
    <property type="entry name" value="GAL_P_UDP_TRANSF_II"/>
    <property type="match status" value="1"/>
</dbReference>
<dbReference type="GO" id="GO:0016779">
    <property type="term" value="F:nucleotidyltransferase activity"/>
    <property type="evidence" value="ECO:0007669"/>
    <property type="project" value="UniProtKB-KW"/>
</dbReference>
<dbReference type="PANTHER" id="PTHR39191">
    <property type="entry name" value="GALACTOSE-1-PHOSPHATE URIDYLYLTRANSFERASE"/>
    <property type="match status" value="1"/>
</dbReference>
<evidence type="ECO:0000256" key="3">
    <source>
        <dbReference type="ARBA" id="ARBA00004947"/>
    </source>
</evidence>
<dbReference type="Pfam" id="PF01087">
    <property type="entry name" value="GalP_UDP_transf"/>
    <property type="match status" value="1"/>
</dbReference>
<evidence type="ECO:0000256" key="2">
    <source>
        <dbReference type="ARBA" id="ARBA00004496"/>
    </source>
</evidence>
<evidence type="ECO:0000256" key="8">
    <source>
        <dbReference type="ARBA" id="ARBA00023144"/>
    </source>
</evidence>
<evidence type="ECO:0000313" key="14">
    <source>
        <dbReference type="Proteomes" id="UP001596439"/>
    </source>
</evidence>
<dbReference type="InterPro" id="IPR005849">
    <property type="entry name" value="GalP_Utransf_N"/>
</dbReference>
<evidence type="ECO:0000256" key="7">
    <source>
        <dbReference type="ARBA" id="ARBA00022695"/>
    </source>
</evidence>
<comment type="catalytic activity">
    <reaction evidence="1 10">
        <text>alpha-D-galactose 1-phosphate + UDP-alpha-D-glucose = alpha-D-glucose 1-phosphate + UDP-alpha-D-galactose</text>
        <dbReference type="Rhea" id="RHEA:13989"/>
        <dbReference type="ChEBI" id="CHEBI:58336"/>
        <dbReference type="ChEBI" id="CHEBI:58601"/>
        <dbReference type="ChEBI" id="CHEBI:58885"/>
        <dbReference type="ChEBI" id="CHEBI:66914"/>
        <dbReference type="EC" id="2.7.7.12"/>
    </reaction>
</comment>
<evidence type="ECO:0000313" key="13">
    <source>
        <dbReference type="EMBL" id="MFC7388899.1"/>
    </source>
</evidence>
<comment type="caution">
    <text evidence="13">The sequence shown here is derived from an EMBL/GenBank/DDBJ whole genome shotgun (WGS) entry which is preliminary data.</text>
</comment>
<gene>
    <name evidence="10" type="primary">galT</name>
    <name evidence="13" type="ORF">ACFQO8_02010</name>
</gene>
<dbReference type="Proteomes" id="UP001596439">
    <property type="component" value="Unassembled WGS sequence"/>
</dbReference>
<feature type="domain" description="Galactose-1-phosphate uridyl transferase N-terminal" evidence="11">
    <location>
        <begin position="19"/>
        <end position="228"/>
    </location>
</feature>
<keyword evidence="9 10" id="KW-0119">Carbohydrate metabolism</keyword>
<dbReference type="InterPro" id="IPR000766">
    <property type="entry name" value="GalP_uridyl_Trfase_II"/>
</dbReference>
<keyword evidence="7 10" id="KW-0548">Nucleotidyltransferase</keyword>
<sequence length="509" mass="58561">MIDVTIEALVEAAIRAELIDEQDRIYSRNRVLAKLNKLDFDVPRFVSEMQIPELLEQLVAYAVETNIIEPILEEKDRFMAEIMDIFVSKPSEVTRRFNELRETDVTAATDYFYRMSQASNYIQTRRIANNITYKAPTRYGTLDITINLSKPEKDPREIALARTQPTPTSNYPKGLLAIENEGYGGHLKHPARANHRIIPLTLGGQPWSFQYSPYLYYNEHSILLSNEVRDMVIDRGAFERLLDFITQFPHYFAGSNADLPIVGGSILTHDHYQAGRYRFAMDDARVVSTYRSERYDQVDIETLYWPLSVVRLRSRQKEQLVMLANQLLGYWRDYEDELSEVIPYTDGVPHNTVTPIARRRDGKYELDLVLRNNRTSEAHPDGIFHPHADVHHIKRENIGLIEVMGLAVLPARLKAELEQVVRYVAGEDVEVEAMHQEWADTLRKKAGEPKMIVDQAVVDKFVKGLEDAGVFKQTETGQEQFDAFVRSLLGHVDKVEYGTPRSGMREKTN</sequence>
<comment type="subcellular location">
    <subcellularLocation>
        <location evidence="2 10">Cytoplasm</location>
    </subcellularLocation>
</comment>
<evidence type="ECO:0000256" key="5">
    <source>
        <dbReference type="ARBA" id="ARBA00022490"/>
    </source>
</evidence>
<protein>
    <recommendedName>
        <fullName evidence="10">Galactose-1-phosphate uridylyltransferase</fullName>
        <shortName evidence="10">Gal-1-P uridylyltransferase</shortName>
        <ecNumber evidence="10">2.7.7.12</ecNumber>
    </recommendedName>
    <alternativeName>
        <fullName evidence="10">UDP-glucose--hexose-1-phosphate uridylyltransferase</fullName>
    </alternativeName>
</protein>
<proteinExistence type="inferred from homology"/>
<dbReference type="HAMAP" id="MF_00571">
    <property type="entry name" value="GalP_UDP_trans"/>
    <property type="match status" value="1"/>
</dbReference>
<evidence type="ECO:0000256" key="6">
    <source>
        <dbReference type="ARBA" id="ARBA00022679"/>
    </source>
</evidence>
<dbReference type="Pfam" id="PF02744">
    <property type="entry name" value="GalP_UDP_tr_C"/>
    <property type="match status" value="1"/>
</dbReference>
<comment type="similarity">
    <text evidence="4 10">Belongs to the galactose-1-phosphate uridylyltransferase type 2 family.</text>
</comment>
<dbReference type="EMBL" id="JBHTCE010000001">
    <property type="protein sequence ID" value="MFC7388899.1"/>
    <property type="molecule type" value="Genomic_DNA"/>
</dbReference>
<dbReference type="NCBIfam" id="NF003629">
    <property type="entry name" value="PRK05270.1-2"/>
    <property type="match status" value="1"/>
</dbReference>
<evidence type="ECO:0000256" key="10">
    <source>
        <dbReference type="HAMAP-Rule" id="MF_00571"/>
    </source>
</evidence>
<dbReference type="PIRSF" id="PIRSF006005">
    <property type="entry name" value="GalT_BS"/>
    <property type="match status" value="1"/>
</dbReference>
<evidence type="ECO:0000256" key="1">
    <source>
        <dbReference type="ARBA" id="ARBA00001107"/>
    </source>
</evidence>
<evidence type="ECO:0000256" key="4">
    <source>
        <dbReference type="ARBA" id="ARBA00008706"/>
    </source>
</evidence>
<dbReference type="InterPro" id="IPR005850">
    <property type="entry name" value="GalP_Utransf_C"/>
</dbReference>
<accession>A0ABW2PHP9</accession>
<name>A0ABW2PHP9_9BACL</name>
<reference evidence="14" key="1">
    <citation type="journal article" date="2019" name="Int. J. Syst. Evol. Microbiol.">
        <title>The Global Catalogue of Microorganisms (GCM) 10K type strain sequencing project: providing services to taxonomists for standard genome sequencing and annotation.</title>
        <authorList>
            <consortium name="The Broad Institute Genomics Platform"/>
            <consortium name="The Broad Institute Genome Sequencing Center for Infectious Disease"/>
            <person name="Wu L."/>
            <person name="Ma J."/>
        </authorList>
    </citation>
    <scope>NUCLEOTIDE SEQUENCE [LARGE SCALE GENOMIC DNA]</scope>
    <source>
        <strain evidence="14">CCUG 55590</strain>
    </source>
</reference>
<dbReference type="EC" id="2.7.7.12" evidence="10"/>
<dbReference type="InterPro" id="IPR023425">
    <property type="entry name" value="GalP_uridyl_Trfase_II_CS"/>
</dbReference>
<feature type="domain" description="Galactose-1-phosphate uridyl transferase C-terminal" evidence="12">
    <location>
        <begin position="246"/>
        <end position="439"/>
    </location>
</feature>
<keyword evidence="5 10" id="KW-0963">Cytoplasm</keyword>